<evidence type="ECO:0000256" key="3">
    <source>
        <dbReference type="ARBA" id="ARBA00022741"/>
    </source>
</evidence>
<dbReference type="PROSITE" id="PS50893">
    <property type="entry name" value="ABC_TRANSPORTER_2"/>
    <property type="match status" value="2"/>
</dbReference>
<dbReference type="GO" id="GO:0016887">
    <property type="term" value="F:ATP hydrolysis activity"/>
    <property type="evidence" value="ECO:0007669"/>
    <property type="project" value="InterPro"/>
</dbReference>
<proteinExistence type="inferred from homology"/>
<dbReference type="InterPro" id="IPR050095">
    <property type="entry name" value="ECF_ABC_transporter_ATP-bd"/>
</dbReference>
<evidence type="ECO:0000259" key="6">
    <source>
        <dbReference type="PROSITE" id="PS50893"/>
    </source>
</evidence>
<dbReference type="InterPro" id="IPR015856">
    <property type="entry name" value="ABC_transpr_CbiO/EcfA_su"/>
</dbReference>
<dbReference type="SUPFAM" id="SSF52540">
    <property type="entry name" value="P-loop containing nucleoside triphosphate hydrolases"/>
    <property type="match status" value="2"/>
</dbReference>
<accession>A0A7W3JTA2</accession>
<evidence type="ECO:0000256" key="5">
    <source>
        <dbReference type="SAM" id="MobiDB-lite"/>
    </source>
</evidence>
<dbReference type="GO" id="GO:0043190">
    <property type="term" value="C:ATP-binding cassette (ABC) transporter complex"/>
    <property type="evidence" value="ECO:0007669"/>
    <property type="project" value="TreeGrafter"/>
</dbReference>
<dbReference type="InterPro" id="IPR017871">
    <property type="entry name" value="ABC_transporter-like_CS"/>
</dbReference>
<dbReference type="GO" id="GO:0042626">
    <property type="term" value="F:ATPase-coupled transmembrane transporter activity"/>
    <property type="evidence" value="ECO:0007669"/>
    <property type="project" value="TreeGrafter"/>
</dbReference>
<evidence type="ECO:0000256" key="2">
    <source>
        <dbReference type="ARBA" id="ARBA00022448"/>
    </source>
</evidence>
<dbReference type="CDD" id="cd03225">
    <property type="entry name" value="ABC_cobalt_CbiO_domain1"/>
    <property type="match status" value="2"/>
</dbReference>
<evidence type="ECO:0000313" key="7">
    <source>
        <dbReference type="EMBL" id="MBA8828833.1"/>
    </source>
</evidence>
<dbReference type="Pfam" id="PF00005">
    <property type="entry name" value="ABC_tran"/>
    <property type="match status" value="2"/>
</dbReference>
<dbReference type="PROSITE" id="PS00211">
    <property type="entry name" value="ABC_TRANSPORTER_1"/>
    <property type="match status" value="2"/>
</dbReference>
<evidence type="ECO:0000313" key="8">
    <source>
        <dbReference type="Proteomes" id="UP000524237"/>
    </source>
</evidence>
<dbReference type="PANTHER" id="PTHR43553:SF24">
    <property type="entry name" value="ENERGY-COUPLING FACTOR TRANSPORTER ATP-BINDING PROTEIN ECFA1"/>
    <property type="match status" value="1"/>
</dbReference>
<sequence length="533" mass="56980">MMPTSQSTAGAHVSARGWSWRYGSRSRPMFNLLDLDIDPGERVLLLGASGSGKSTLVAGLAGVLGEDEGHESGQLLIDGQPSRHSRGRVGLVLQDPENQVILHRVGDDVAFGCENLGVPQAEIWQRVRAALAAVGLNQPLDHSTAELSGGQKQRLALAGVLAMRPGLIILDEPTANLDPDGVREIRDAVEAVARESGATLLIVEHRVDIWWDLATRVIVLDSDGSILRDGAPASVLEGTRERLTEAGIWLPDPIASIPTSRPLAPILLSTQGGSSFLTLGPLLQGSALTVGRRIGGPAAATDLSINIDSAQVHAVVGPNGSGKSTLALTLAGLIPVISGSVQASTDLAGNARGRHPIDWRSRELMTRIGMVFQSPEHQFLTGSVREELMVGPRALDRRGSRFGRPTVSPHVAEDFRLRIDELLERLHLAHLAEAHPFTLSGGEKRRLSVATALATAPRVLILDEPTFGQDARTWAELVTLFAELRDEGHAIVTITHDEKLVAELADIRTTLPDPATNDLRTGETETRSAEATR</sequence>
<dbReference type="AlphaFoldDB" id="A0A7W3JTA2"/>
<dbReference type="Proteomes" id="UP000524237">
    <property type="component" value="Unassembled WGS sequence"/>
</dbReference>
<dbReference type="GO" id="GO:0005524">
    <property type="term" value="F:ATP binding"/>
    <property type="evidence" value="ECO:0007669"/>
    <property type="project" value="UniProtKB-KW"/>
</dbReference>
<keyword evidence="7" id="KW-0378">Hydrolase</keyword>
<comment type="similarity">
    <text evidence="1">Belongs to the ABC transporter superfamily.</text>
</comment>
<dbReference type="SMART" id="SM00382">
    <property type="entry name" value="AAA"/>
    <property type="match status" value="2"/>
</dbReference>
<protein>
    <submittedName>
        <fullName evidence="7">Energy-coupling factor transport system ATP-binding protein</fullName>
        <ecNumber evidence="7">3.6.3.-</ecNumber>
    </submittedName>
</protein>
<feature type="region of interest" description="Disordered" evidence="5">
    <location>
        <begin position="511"/>
        <end position="533"/>
    </location>
</feature>
<keyword evidence="4 7" id="KW-0067">ATP-binding</keyword>
<reference evidence="7 8" key="1">
    <citation type="submission" date="2020-07" db="EMBL/GenBank/DDBJ databases">
        <title>Sequencing the genomes of 1000 actinobacteria strains.</title>
        <authorList>
            <person name="Klenk H.-P."/>
        </authorList>
    </citation>
    <scope>NUCLEOTIDE SEQUENCE [LARGE SCALE GENOMIC DNA]</scope>
    <source>
        <strain evidence="7 8">DSM 23737</strain>
    </source>
</reference>
<feature type="domain" description="ABC transporter" evidence="6">
    <location>
        <begin position="283"/>
        <end position="533"/>
    </location>
</feature>
<dbReference type="InterPro" id="IPR003439">
    <property type="entry name" value="ABC_transporter-like_ATP-bd"/>
</dbReference>
<dbReference type="EC" id="3.6.3.-" evidence="7"/>
<keyword evidence="3" id="KW-0547">Nucleotide-binding</keyword>
<name>A0A7W3JTA2_9MICO</name>
<dbReference type="EMBL" id="JACGWU010000001">
    <property type="protein sequence ID" value="MBA8828833.1"/>
    <property type="molecule type" value="Genomic_DNA"/>
</dbReference>
<comment type="caution">
    <text evidence="7">The sequence shown here is derived from an EMBL/GenBank/DDBJ whole genome shotgun (WGS) entry which is preliminary data.</text>
</comment>
<dbReference type="InterPro" id="IPR027417">
    <property type="entry name" value="P-loop_NTPase"/>
</dbReference>
<feature type="compositionally biased region" description="Basic and acidic residues" evidence="5">
    <location>
        <begin position="520"/>
        <end position="533"/>
    </location>
</feature>
<dbReference type="InterPro" id="IPR003593">
    <property type="entry name" value="AAA+_ATPase"/>
</dbReference>
<dbReference type="PANTHER" id="PTHR43553">
    <property type="entry name" value="HEAVY METAL TRANSPORTER"/>
    <property type="match status" value="1"/>
</dbReference>
<organism evidence="7 8">
    <name type="scientific">Alpinimonas psychrophila</name>
    <dbReference type="NCBI Taxonomy" id="748908"/>
    <lineage>
        <taxon>Bacteria</taxon>
        <taxon>Bacillati</taxon>
        <taxon>Actinomycetota</taxon>
        <taxon>Actinomycetes</taxon>
        <taxon>Micrococcales</taxon>
        <taxon>Microbacteriaceae</taxon>
        <taxon>Alpinimonas</taxon>
    </lineage>
</organism>
<keyword evidence="2" id="KW-0813">Transport</keyword>
<evidence type="ECO:0000256" key="4">
    <source>
        <dbReference type="ARBA" id="ARBA00022840"/>
    </source>
</evidence>
<keyword evidence="8" id="KW-1185">Reference proteome</keyword>
<evidence type="ECO:0000256" key="1">
    <source>
        <dbReference type="ARBA" id="ARBA00005417"/>
    </source>
</evidence>
<gene>
    <name evidence="7" type="ORF">FB555_000904</name>
</gene>
<feature type="domain" description="ABC transporter" evidence="6">
    <location>
        <begin position="13"/>
        <end position="248"/>
    </location>
</feature>
<dbReference type="Gene3D" id="3.40.50.300">
    <property type="entry name" value="P-loop containing nucleotide triphosphate hydrolases"/>
    <property type="match status" value="2"/>
</dbReference>